<protein>
    <recommendedName>
        <fullName evidence="2">E3 ubiquitin ligase UBR4 C-terminal domain-containing protein</fullName>
    </recommendedName>
</protein>
<accession>A0A7R9HC09</accession>
<proteinExistence type="inferred from homology"/>
<evidence type="ECO:0000259" key="2">
    <source>
        <dbReference type="Pfam" id="PF13764"/>
    </source>
</evidence>
<gene>
    <name evidence="3" type="ORF">TPSB3V08_LOCUS10344</name>
</gene>
<dbReference type="PANTHER" id="PTHR21725:SF1">
    <property type="entry name" value="E3 UBIQUITIN-PROTEIN LIGASE UBR4"/>
    <property type="match status" value="1"/>
</dbReference>
<evidence type="ECO:0000313" key="3">
    <source>
        <dbReference type="EMBL" id="CAD7415464.1"/>
    </source>
</evidence>
<feature type="region of interest" description="UBR4 E3 catalytic module" evidence="1">
    <location>
        <begin position="494"/>
        <end position="1176"/>
    </location>
</feature>
<feature type="domain" description="E3 ubiquitin ligase UBR4 C-terminal" evidence="2">
    <location>
        <begin position="883"/>
        <end position="1150"/>
    </location>
</feature>
<sequence length="1380" mass="153567">MLTELLASFLDQESIKQQYKGRLVGAVLNGYLSLRRLVVQRTRLIDETQEKLLELLEEMTSGTEEETKAFMAICIETVQKYSPQDVRTPVFIFERLCSIIYPEENDVGEFFLTLEKDPQQEDFLQGRMLGNPYSSTEPGLGPLMRDVKNKICQDCELVALLEDDNGMELLVNNKIISLDLPVREVYKKVWVSEGGEGDAMRVVYRMRGLLGDATEEFVETLDAKSEQEVNNEEVYKMANVMADCKGLQASSNSLYATNMVVVIMLDRLSAIKDIARARPLLQVLLKLFRLCVKVQRNQEVLIQSQLGAISVFLGILQLCLAGESDASQGTVTEQLLDIMETILSKAASQPLETFLSYSQTFGGPEHVHALLTCTTAAGVRGNASVLLHLTKVLAALTYGNAEKMALLCDHFKVVTDFNKFDFEHTPDDEQKLELLCVLATVIERNAIGNTLKDHIISLGFVSQALDYVSLHAPSLEQTQSRTDSDDWKEFISKPALKYILRFLTGLATEHEPTQLAVSAQCIPTIHQLEQVSSDEHVGSLAENLLEALRAHPQVASRIEEVREETRAVKKRLAMAMREKQLGALGMRTNEKGQVTAKSTLLMEDLGEETGLVCVICREGYKFQPTKVLGVYTFTKRCNVEEFETKPRKTVGYSTVTTLQRCPCGLSHVSSQVSETVGYSTVTHFNVVHVDCHMSAVRSVKLWVTLSHVSGQVSETVGHTVTTLQRCPCGLSHVSSQVSETVGYTVTCQRSGQATPVPYVRLALLHLTSRSNRHIPGVMLITYIDVVEYVPERAPLKTLEHPRLFLQYEFVIDSVSRNPDSSLTSQNTSPLTDFWGHSFSFLFRDTCGDLDVSVLQSSVGSREPPVSSLCNASSRNNPSVDCSRLARARDEWESAALQNANTKCNGLLPLWGPQVPESAFASCLARHNTYLQECTGHRDINYSSTVHDLKLLLLRFATEKSFHDDTGGGGPQSNMHMIPYLIHMALYVINTTRSGPREDKNLTSYLDSPSTDKWVESCYDAEGPLYWSVLSLLLHPPSRWARARLTHLRRLVVLAHARHCQPAGPTQKLLDTSPRDYAVYKSYLVFFGLVDAVYANCLKKVSVASDDQWPSTLADYIRHNDEALLKASERLLATYREELLPCTSFEEFCDANEQRVRHAMTLRTTPDCMMLTTITPSTPYCTMLTTITPSTPDCTMLTTITPSTPDCMMLTTITPSTPYCMMRTTITPSTPDCMMLTTITPSTPDCMMLPTITPSTPYCMMLPTITPSTPYCMMRTTITPSTPYCTMLTTITPSTPYCMMLTTITSSTPDCMMLTTITPSTPDCMMLTTITPSTPDCMMRTTITPSTPDCMMLTTITPSTPRCAILTVHSTSTDSDKLTSK</sequence>
<keyword evidence="1" id="KW-0479">Metal-binding</keyword>
<dbReference type="GO" id="GO:0008270">
    <property type="term" value="F:zinc ion binding"/>
    <property type="evidence" value="ECO:0007669"/>
    <property type="project" value="UniProtKB-KW"/>
</dbReference>
<keyword evidence="1" id="KW-0863">Zinc-finger</keyword>
<dbReference type="InterPro" id="IPR025704">
    <property type="entry name" value="E3_Ub_ligase_UBR4_C"/>
</dbReference>
<feature type="domain" description="E3 ubiquitin ligase UBR4 C-terminal" evidence="2">
    <location>
        <begin position="664"/>
        <end position="698"/>
    </location>
</feature>
<evidence type="ECO:0000256" key="1">
    <source>
        <dbReference type="PROSITE-ProRule" id="PRU01388"/>
    </source>
</evidence>
<comment type="similarity">
    <text evidence="1">Belongs to the UBR4 family.</text>
</comment>
<dbReference type="PANTHER" id="PTHR21725">
    <property type="entry name" value="E3 UBIQUITIN-PROTEIN LIGASE UBR4"/>
    <property type="match status" value="1"/>
</dbReference>
<organism evidence="3">
    <name type="scientific">Timema poppense</name>
    <name type="common">Walking stick</name>
    <dbReference type="NCBI Taxonomy" id="170557"/>
    <lineage>
        <taxon>Eukaryota</taxon>
        <taxon>Metazoa</taxon>
        <taxon>Ecdysozoa</taxon>
        <taxon>Arthropoda</taxon>
        <taxon>Hexapoda</taxon>
        <taxon>Insecta</taxon>
        <taxon>Pterygota</taxon>
        <taxon>Neoptera</taxon>
        <taxon>Polyneoptera</taxon>
        <taxon>Phasmatodea</taxon>
        <taxon>Timematodea</taxon>
        <taxon>Timematoidea</taxon>
        <taxon>Timematidae</taxon>
        <taxon>Timema</taxon>
    </lineage>
</organism>
<dbReference type="EMBL" id="OD009293">
    <property type="protein sequence ID" value="CAD7415464.1"/>
    <property type="molecule type" value="Genomic_DNA"/>
</dbReference>
<dbReference type="InterPro" id="IPR045189">
    <property type="entry name" value="UBR4-like"/>
</dbReference>
<dbReference type="PROSITE" id="PS52043">
    <property type="entry name" value="UBR4_E3"/>
    <property type="match status" value="1"/>
</dbReference>
<reference evidence="3" key="1">
    <citation type="submission" date="2020-11" db="EMBL/GenBank/DDBJ databases">
        <authorList>
            <person name="Tran Van P."/>
        </authorList>
    </citation>
    <scope>NUCLEOTIDE SEQUENCE</scope>
</reference>
<name>A0A7R9HC09_TIMPO</name>
<feature type="domain" description="E3 ubiquitin ligase UBR4 C-terminal" evidence="2">
    <location>
        <begin position="128"/>
        <end position="658"/>
    </location>
</feature>
<keyword evidence="1" id="KW-0862">Zinc</keyword>
<dbReference type="Pfam" id="PF13764">
    <property type="entry name" value="E3_UbLigase_R4"/>
    <property type="match status" value="3"/>
</dbReference>